<organism evidence="2 3">
    <name type="scientific">Penaeus vannamei</name>
    <name type="common">Whiteleg shrimp</name>
    <name type="synonym">Litopenaeus vannamei</name>
    <dbReference type="NCBI Taxonomy" id="6689"/>
    <lineage>
        <taxon>Eukaryota</taxon>
        <taxon>Metazoa</taxon>
        <taxon>Ecdysozoa</taxon>
        <taxon>Arthropoda</taxon>
        <taxon>Crustacea</taxon>
        <taxon>Multicrustacea</taxon>
        <taxon>Malacostraca</taxon>
        <taxon>Eumalacostraca</taxon>
        <taxon>Eucarida</taxon>
        <taxon>Decapoda</taxon>
        <taxon>Dendrobranchiata</taxon>
        <taxon>Penaeoidea</taxon>
        <taxon>Penaeidae</taxon>
        <taxon>Penaeus</taxon>
    </lineage>
</organism>
<protein>
    <submittedName>
        <fullName evidence="2">Uncharacterized protein</fullName>
    </submittedName>
</protein>
<evidence type="ECO:0000313" key="3">
    <source>
        <dbReference type="Proteomes" id="UP000283509"/>
    </source>
</evidence>
<feature type="signal peptide" evidence="1">
    <location>
        <begin position="1"/>
        <end position="26"/>
    </location>
</feature>
<gene>
    <name evidence="2" type="ORF">C7M84_016554</name>
</gene>
<keyword evidence="3" id="KW-1185">Reference proteome</keyword>
<dbReference type="AlphaFoldDB" id="A0A423SMI8"/>
<keyword evidence="1" id="KW-0732">Signal</keyword>
<dbReference type="Proteomes" id="UP000283509">
    <property type="component" value="Unassembled WGS sequence"/>
</dbReference>
<dbReference type="EMBL" id="QCYY01003082">
    <property type="protein sequence ID" value="ROT65475.1"/>
    <property type="molecule type" value="Genomic_DNA"/>
</dbReference>
<name>A0A423SMI8_PENVA</name>
<proteinExistence type="predicted"/>
<accession>A0A423SMI8</accession>
<evidence type="ECO:0000313" key="2">
    <source>
        <dbReference type="EMBL" id="ROT65475.1"/>
    </source>
</evidence>
<reference evidence="2 3" key="1">
    <citation type="submission" date="2018-04" db="EMBL/GenBank/DDBJ databases">
        <authorList>
            <person name="Zhang X."/>
            <person name="Yuan J."/>
            <person name="Li F."/>
            <person name="Xiang J."/>
        </authorList>
    </citation>
    <scope>NUCLEOTIDE SEQUENCE [LARGE SCALE GENOMIC DNA]</scope>
    <source>
        <tissue evidence="2">Muscle</tissue>
    </source>
</reference>
<evidence type="ECO:0000256" key="1">
    <source>
        <dbReference type="SAM" id="SignalP"/>
    </source>
</evidence>
<sequence length="576" mass="63370">MRSLSGLLHPLFLALLLHRDVSVVTAPRVADALHETFDVVRFYTSVAPASHPLRAVSLHIEERLDLRLLSLSLALSPLNVESLELLPSLSPRFSRIHSNRLGSLYLTQHSHSLLETSRLIFRSVFAALARSLSPRSIETSRFSSSLSSASHRERPSVLFASLSLSQSAMTSRLTLLFTRSLLSRSLHRFHRDVSVTLSRSHTLALSSPSSVTRRSRLYSPSLSLAVIETLSLALSFALPSLCESRSISRTSRFTLSSLLLRSTIRERLGYLPIALLSLFSFAPSRRLGYSPSLALRLAPSSVSVTLLALLALSRSIETSRLLLASALPRFSRSIETFCYSPLVSLALPRSLSLHPRRLGYSPSLSLAPRLLHARRRSVTLPPLSLALPRSIETSRLLSLAALSLSISAPVETSIRDVLRVYYSSLSLASASASISSRALNDSATFSSTAMTFSQPSVSLTSPYETSRYISFSVLLGFLYRSIEDVSVTLSRSLSLSLAPSRVSIYSLCSLLPRSLLAIHARRLGLLSFLSSSLSLLALPSLSPQLHRDVRYSRLALSRSRSRRRRLLSRVALTSDR</sequence>
<reference evidence="2 3" key="2">
    <citation type="submission" date="2019-01" db="EMBL/GenBank/DDBJ databases">
        <title>The decoding of complex shrimp genome reveals the adaptation for benthos swimmer, frequently molting mechanism and breeding impact on genome.</title>
        <authorList>
            <person name="Sun Y."/>
            <person name="Gao Y."/>
            <person name="Yu Y."/>
        </authorList>
    </citation>
    <scope>NUCLEOTIDE SEQUENCE [LARGE SCALE GENOMIC DNA]</scope>
    <source>
        <tissue evidence="2">Muscle</tissue>
    </source>
</reference>
<comment type="caution">
    <text evidence="2">The sequence shown here is derived from an EMBL/GenBank/DDBJ whole genome shotgun (WGS) entry which is preliminary data.</text>
</comment>
<feature type="chain" id="PRO_5019132749" evidence="1">
    <location>
        <begin position="27"/>
        <end position="576"/>
    </location>
</feature>